<dbReference type="PIRSF" id="PIRSF005719">
    <property type="entry name" value="SMC"/>
    <property type="match status" value="1"/>
</dbReference>
<dbReference type="EMBL" id="SJOL01010924">
    <property type="protein sequence ID" value="TGZ50037.1"/>
    <property type="molecule type" value="Genomic_DNA"/>
</dbReference>
<comment type="similarity">
    <text evidence="2">Belongs to the SMC family. SMC3 subfamily.</text>
</comment>
<evidence type="ECO:0000256" key="6">
    <source>
        <dbReference type="ARBA" id="ARBA00023242"/>
    </source>
</evidence>
<protein>
    <recommendedName>
        <fullName evidence="8">Structural maintenance of chromosomes protein</fullName>
    </recommendedName>
</protein>
<dbReference type="Pfam" id="PF02463">
    <property type="entry name" value="SMC_N"/>
    <property type="match status" value="1"/>
</dbReference>
<evidence type="ECO:0000313" key="12">
    <source>
        <dbReference type="Proteomes" id="UP000308267"/>
    </source>
</evidence>
<dbReference type="AlphaFoldDB" id="A0A4S2KQ00"/>
<feature type="coiled-coil region" evidence="9">
    <location>
        <begin position="462"/>
        <end position="566"/>
    </location>
</feature>
<dbReference type="GO" id="GO:0051301">
    <property type="term" value="P:cell division"/>
    <property type="evidence" value="ECO:0007669"/>
    <property type="project" value="UniProtKB-KW"/>
</dbReference>
<dbReference type="GO" id="GO:0005694">
    <property type="term" value="C:chromosome"/>
    <property type="evidence" value="ECO:0007669"/>
    <property type="project" value="InterPro"/>
</dbReference>
<comment type="caution">
    <text evidence="11">The sequence shown here is derived from an EMBL/GenBank/DDBJ whole genome shotgun (WGS) entry which is preliminary data.</text>
</comment>
<evidence type="ECO:0000256" key="4">
    <source>
        <dbReference type="ARBA" id="ARBA00022776"/>
    </source>
</evidence>
<dbReference type="STRING" id="147828.A0A4S2KQ00"/>
<evidence type="ECO:0000256" key="2">
    <source>
        <dbReference type="ARBA" id="ARBA00005917"/>
    </source>
</evidence>
<sequence length="1204" mass="140670">MENIWERCCQSKPKMRTEIVLTLMNQQAFSRTFQFEPTQPIEHIDQSAARVRLGPLPVVLSVPMYIKKVIIQGFRSYRDQTCPEEFSSHHNIIVGRNGSGKSNFFQAIQFVLSDEYSHLGNQERQNLLHEGTGPRVISAYVEIIFDNSDMRIPIDKNEVSLRRIIGSKKDQYFLDKKMVTKADVMNMLESAGFSRSNPYYIVKQGKITQLATAPDNQRLKLLREVAGTRVYDERKEESKQIFKESEAKREQISELLNSIEDRLRTLENETKELKEYQHWDRERRALEYTIYDRELKETKKKLEDIQSKREQSSESTAEIRRAAKECADQIERLERELRDNRLKEAQMQDEVEQVQASVSDVLQRREQLQLTIADYSATLRGGKSARERAAEELARVREQIQQVERRLAELRPQYKKAKQHEDELANTLSDAEHRRKELFAKQGRVNQFQSRSQRDDWIKDQMKSLAKAIKDKENTISKLTDEIKKDDDRREKLQKDLEVAEENMACVRKELETVSEEQRRLRREKDEIQTDRQTVYREETRIAHELNNARDELARTEHNLRSITGKAILNGLDSVRKVIEIFRDRFGPECDIVQGYHGTLIELIDCPETFYTSVEVTAGSRLFYHVVDNDKQVIRMIAEINKHNLPGEVHFLPINRLCVQEVKYPETTDAIPMISRLNFDDKFRSVMLHIFGKTLICRSIEIGTQMARTKNFDCVTLDGDQVSRKGTLTGGYYDNRLSRLELQKRKQKTEMEIQETENVRENNAKRKEQVDAQINRIIDDIQRKDTVRSKHEMTFDKLKKDIHMWKEELRAKNEAKPQKEGKLSSLRHDLDQMKYTMESYKVELGTDLLSQLSVQEQREVDRLNDRIQELTRQAKEAYKKRITLETEKNEKETQMEHNLLRKQEQLEAEVAEASEQDLQERLAEAEEELRGKEENMKNIRDLGSLPANAFDKFQDKNMKQLFKLLEKANRELKQYSHVNKKALDQFVSHSEEKEKLLKRKEELDKGCQAIKDLMNALDHQKCEAIQLSFKQVSKNFQDIFKRLVPEGRAELVMKMGVREGEGSDEEDDKNDTVLPDVERFTGVGIRVSFTGDSADMRDMNQLSGGQKSLVALTLIFAIQKCDPAPFYLFDEIDAALDAQYRKAVADMIRDLKSEAQFITTTFRPELLESAEKFYGVKFRNKVSHIECVTKEEALDFVEDDQTHG</sequence>
<dbReference type="GO" id="GO:0005524">
    <property type="term" value="F:ATP binding"/>
    <property type="evidence" value="ECO:0007669"/>
    <property type="project" value="InterPro"/>
</dbReference>
<feature type="coiled-coil region" evidence="9">
    <location>
        <begin position="737"/>
        <end position="766"/>
    </location>
</feature>
<dbReference type="GO" id="GO:0016887">
    <property type="term" value="F:ATP hydrolysis activity"/>
    <property type="evidence" value="ECO:0007669"/>
    <property type="project" value="InterPro"/>
</dbReference>
<dbReference type="CDD" id="cd03272">
    <property type="entry name" value="ABC_SMC3_euk"/>
    <property type="match status" value="1"/>
</dbReference>
<keyword evidence="12" id="KW-1185">Reference proteome</keyword>
<evidence type="ECO:0000256" key="3">
    <source>
        <dbReference type="ARBA" id="ARBA00022618"/>
    </source>
</evidence>
<keyword evidence="3" id="KW-0132">Cell division</keyword>
<dbReference type="Proteomes" id="UP000308267">
    <property type="component" value="Unassembled WGS sequence"/>
</dbReference>
<dbReference type="SUPFAM" id="SSF52540">
    <property type="entry name" value="P-loop containing nucleoside triphosphate hydrolases"/>
    <property type="match status" value="1"/>
</dbReference>
<dbReference type="OrthoDB" id="431497at2759"/>
<accession>A0A4S2KQ00</accession>
<dbReference type="InterPro" id="IPR041741">
    <property type="entry name" value="SMC3_ABC_euk"/>
</dbReference>
<proteinExistence type="inferred from homology"/>
<keyword evidence="6 8" id="KW-0539">Nucleus</keyword>
<evidence type="ECO:0000259" key="10">
    <source>
        <dbReference type="SMART" id="SM00968"/>
    </source>
</evidence>
<dbReference type="InterPro" id="IPR024704">
    <property type="entry name" value="SMC"/>
</dbReference>
<gene>
    <name evidence="11" type="ORF">CRM22_010885</name>
</gene>
<comment type="subcellular location">
    <subcellularLocation>
        <location evidence="1 8">Nucleus</location>
    </subcellularLocation>
</comment>
<dbReference type="SMART" id="SM00968">
    <property type="entry name" value="SMC_hinge"/>
    <property type="match status" value="1"/>
</dbReference>
<feature type="coiled-coil region" evidence="9">
    <location>
        <begin position="386"/>
        <end position="434"/>
    </location>
</feature>
<dbReference type="Pfam" id="PF06470">
    <property type="entry name" value="SMC_hinge"/>
    <property type="match status" value="1"/>
</dbReference>
<dbReference type="PANTHER" id="PTHR43977">
    <property type="entry name" value="STRUCTURAL MAINTENANCE OF CHROMOSOMES PROTEIN 3"/>
    <property type="match status" value="1"/>
</dbReference>
<feature type="domain" description="SMC hinge" evidence="10">
    <location>
        <begin position="594"/>
        <end position="707"/>
    </location>
</feature>
<name>A0A4S2KQ00_OPIFE</name>
<evidence type="ECO:0000256" key="5">
    <source>
        <dbReference type="ARBA" id="ARBA00023054"/>
    </source>
</evidence>
<dbReference type="InterPro" id="IPR010935">
    <property type="entry name" value="SMC_hinge"/>
</dbReference>
<dbReference type="GO" id="GO:0051276">
    <property type="term" value="P:chromosome organization"/>
    <property type="evidence" value="ECO:0007669"/>
    <property type="project" value="InterPro"/>
</dbReference>
<dbReference type="InterPro" id="IPR027417">
    <property type="entry name" value="P-loop_NTPase"/>
</dbReference>
<dbReference type="FunFam" id="3.40.50.300:FF:000424">
    <property type="entry name" value="Structural maintenance of chromosomes 3"/>
    <property type="match status" value="1"/>
</dbReference>
<dbReference type="GO" id="GO:0005634">
    <property type="term" value="C:nucleus"/>
    <property type="evidence" value="ECO:0007669"/>
    <property type="project" value="UniProtKB-SubCell"/>
</dbReference>
<dbReference type="InterPro" id="IPR003395">
    <property type="entry name" value="RecF/RecN/SMC_N"/>
</dbReference>
<keyword evidence="4" id="KW-0498">Mitosis</keyword>
<keyword evidence="5 9" id="KW-0175">Coiled coil</keyword>
<evidence type="ECO:0000256" key="8">
    <source>
        <dbReference type="PIRNR" id="PIRNR005719"/>
    </source>
</evidence>
<keyword evidence="7" id="KW-0131">Cell cycle</keyword>
<feature type="coiled-coil region" evidence="9">
    <location>
        <begin position="242"/>
        <end position="350"/>
    </location>
</feature>
<dbReference type="Gene3D" id="3.40.50.300">
    <property type="entry name" value="P-loop containing nucleotide triphosphate hydrolases"/>
    <property type="match status" value="2"/>
</dbReference>
<reference evidence="11 12" key="1">
    <citation type="journal article" date="2019" name="BMC Genomics">
        <title>New insights from Opisthorchis felineus genome: update on genomics of the epidemiologically important liver flukes.</title>
        <authorList>
            <person name="Ershov N.I."/>
            <person name="Mordvinov V.A."/>
            <person name="Prokhortchouk E.B."/>
            <person name="Pakharukova M.Y."/>
            <person name="Gunbin K.V."/>
            <person name="Ustyantsev K."/>
            <person name="Genaev M.A."/>
            <person name="Blinov A.G."/>
            <person name="Mazur A."/>
            <person name="Boulygina E."/>
            <person name="Tsygankova S."/>
            <person name="Khrameeva E."/>
            <person name="Chekanov N."/>
            <person name="Fan G."/>
            <person name="Xiao A."/>
            <person name="Zhang H."/>
            <person name="Xu X."/>
            <person name="Yang H."/>
            <person name="Solovyev V."/>
            <person name="Lee S.M."/>
            <person name="Liu X."/>
            <person name="Afonnikov D.A."/>
            <person name="Skryabin K.G."/>
        </authorList>
    </citation>
    <scope>NUCLEOTIDE SEQUENCE [LARGE SCALE GENOMIC DNA]</scope>
    <source>
        <strain evidence="11">AK-0245</strain>
        <tissue evidence="11">Whole organism</tissue>
    </source>
</reference>
<evidence type="ECO:0000256" key="1">
    <source>
        <dbReference type="ARBA" id="ARBA00004123"/>
    </source>
</evidence>
<evidence type="ECO:0000256" key="9">
    <source>
        <dbReference type="SAM" id="Coils"/>
    </source>
</evidence>
<feature type="coiled-coil region" evidence="9">
    <location>
        <begin position="853"/>
        <end position="985"/>
    </location>
</feature>
<organism evidence="11 12">
    <name type="scientific">Opisthorchis felineus</name>
    <dbReference type="NCBI Taxonomy" id="147828"/>
    <lineage>
        <taxon>Eukaryota</taxon>
        <taxon>Metazoa</taxon>
        <taxon>Spiralia</taxon>
        <taxon>Lophotrochozoa</taxon>
        <taxon>Platyhelminthes</taxon>
        <taxon>Trematoda</taxon>
        <taxon>Digenea</taxon>
        <taxon>Opisthorchiida</taxon>
        <taxon>Opisthorchiata</taxon>
        <taxon>Opisthorchiidae</taxon>
        <taxon>Opisthorchis</taxon>
    </lineage>
</organism>
<evidence type="ECO:0000313" key="11">
    <source>
        <dbReference type="EMBL" id="TGZ50037.1"/>
    </source>
</evidence>
<dbReference type="Gene3D" id="1.20.1060.20">
    <property type="match status" value="1"/>
</dbReference>
<dbReference type="SUPFAM" id="SSF75553">
    <property type="entry name" value="Smc hinge domain"/>
    <property type="match status" value="1"/>
</dbReference>
<dbReference type="Gene3D" id="3.30.70.1620">
    <property type="match status" value="1"/>
</dbReference>
<evidence type="ECO:0000256" key="7">
    <source>
        <dbReference type="ARBA" id="ARBA00023306"/>
    </source>
</evidence>
<dbReference type="FunFam" id="3.40.50.300:FF:000370">
    <property type="entry name" value="Structural maintenance of chromosomes 3"/>
    <property type="match status" value="1"/>
</dbReference>
<dbReference type="InterPro" id="IPR036277">
    <property type="entry name" value="SMC_hinge_sf"/>
</dbReference>